<keyword evidence="4 10" id="KW-0812">Transmembrane</keyword>
<keyword evidence="3 11" id="KW-0813">Transport</keyword>
<accession>A0A8S0U930</accession>
<evidence type="ECO:0000256" key="8">
    <source>
        <dbReference type="ARBA" id="ARBA00023128"/>
    </source>
</evidence>
<evidence type="ECO:0000256" key="2">
    <source>
        <dbReference type="ARBA" id="ARBA00006375"/>
    </source>
</evidence>
<gene>
    <name evidence="12" type="ORF">OLEA9_A018617</name>
</gene>
<feature type="repeat" description="Solcar" evidence="10">
    <location>
        <begin position="56"/>
        <end position="184"/>
    </location>
</feature>
<keyword evidence="5" id="KW-0677">Repeat</keyword>
<sequence length="405" mass="44554">MMVGSTRQGLPSWIGAVTAARKAELEQNVNNMVKEESSGKKQHREMSKSQLSDENLRFGERVFSAAGAAFLSAIVVNPLDVAKIRLQAQAAGVPYDGLCQIACFNTNAMFPDMKFDSSSNHAVVAKQPRCSPDCSRYKGTLDVFYKVVRQEGFTKLWRGTNASLALAIPSVGIYMPLYDIFRNYMEVLTRQDVPILTPYVPLVTGSLARSIACITCYPIELARTRMQAFKHSQAGVKPPGVWNTLNGVVSPMQNANNHQSLVQRYRILWTGLGAQLARDVPFSAICWSSLEPLRRRILSRIGDEASVSSVLGANFCAGVVAGSLAAAATCPFDVARTRRQIEKDRMRALTMTTRQTLIEIWRDGGLKGLFTGLGPRVSRAGPSVGIVVSFYEVVKYSLQYRKSKV</sequence>
<dbReference type="InterPro" id="IPR018108">
    <property type="entry name" value="MCP_transmembrane"/>
</dbReference>
<evidence type="ECO:0000256" key="11">
    <source>
        <dbReference type="RuleBase" id="RU000488"/>
    </source>
</evidence>
<evidence type="ECO:0000256" key="9">
    <source>
        <dbReference type="ARBA" id="ARBA00023136"/>
    </source>
</evidence>
<proteinExistence type="inferred from homology"/>
<dbReference type="InterPro" id="IPR023395">
    <property type="entry name" value="MCP_dom_sf"/>
</dbReference>
<dbReference type="OrthoDB" id="1747031at2759"/>
<protein>
    <submittedName>
        <fullName evidence="12">Mitochondrial carrier MTM1</fullName>
    </submittedName>
</protein>
<dbReference type="PANTHER" id="PTHR45760:SF6">
    <property type="entry name" value="MITOCHONDRIAL SUBSTRATE CARRIER FAMILY PROTEIN"/>
    <property type="match status" value="1"/>
</dbReference>
<evidence type="ECO:0000256" key="4">
    <source>
        <dbReference type="ARBA" id="ARBA00022692"/>
    </source>
</evidence>
<keyword evidence="8" id="KW-0496">Mitochondrion</keyword>
<evidence type="ECO:0000256" key="6">
    <source>
        <dbReference type="ARBA" id="ARBA00022792"/>
    </source>
</evidence>
<keyword evidence="9 10" id="KW-0472">Membrane</keyword>
<dbReference type="Pfam" id="PF00153">
    <property type="entry name" value="Mito_carr"/>
    <property type="match status" value="4"/>
</dbReference>
<dbReference type="AlphaFoldDB" id="A0A8S0U930"/>
<organism evidence="12 13">
    <name type="scientific">Olea europaea subsp. europaea</name>
    <dbReference type="NCBI Taxonomy" id="158383"/>
    <lineage>
        <taxon>Eukaryota</taxon>
        <taxon>Viridiplantae</taxon>
        <taxon>Streptophyta</taxon>
        <taxon>Embryophyta</taxon>
        <taxon>Tracheophyta</taxon>
        <taxon>Spermatophyta</taxon>
        <taxon>Magnoliopsida</taxon>
        <taxon>eudicotyledons</taxon>
        <taxon>Gunneridae</taxon>
        <taxon>Pentapetalae</taxon>
        <taxon>asterids</taxon>
        <taxon>lamiids</taxon>
        <taxon>Lamiales</taxon>
        <taxon>Oleaceae</taxon>
        <taxon>Oleeae</taxon>
        <taxon>Olea</taxon>
    </lineage>
</organism>
<dbReference type="Proteomes" id="UP000594638">
    <property type="component" value="Unassembled WGS sequence"/>
</dbReference>
<evidence type="ECO:0000313" key="13">
    <source>
        <dbReference type="Proteomes" id="UP000594638"/>
    </source>
</evidence>
<evidence type="ECO:0000256" key="3">
    <source>
        <dbReference type="ARBA" id="ARBA00022448"/>
    </source>
</evidence>
<comment type="similarity">
    <text evidence="2 11">Belongs to the mitochondrial carrier (TC 2.A.29) family.</text>
</comment>
<dbReference type="GO" id="GO:1990542">
    <property type="term" value="P:mitochondrial transmembrane transport"/>
    <property type="evidence" value="ECO:0007669"/>
    <property type="project" value="InterPro"/>
</dbReference>
<evidence type="ECO:0000256" key="7">
    <source>
        <dbReference type="ARBA" id="ARBA00022989"/>
    </source>
</evidence>
<evidence type="ECO:0000256" key="5">
    <source>
        <dbReference type="ARBA" id="ARBA00022737"/>
    </source>
</evidence>
<comment type="caution">
    <text evidence="12">The sequence shown here is derived from an EMBL/GenBank/DDBJ whole genome shotgun (WGS) entry which is preliminary data.</text>
</comment>
<dbReference type="Gene3D" id="1.50.40.10">
    <property type="entry name" value="Mitochondrial carrier domain"/>
    <property type="match status" value="2"/>
</dbReference>
<dbReference type="EMBL" id="CACTIH010007463">
    <property type="protein sequence ID" value="CAA3014000.1"/>
    <property type="molecule type" value="Genomic_DNA"/>
</dbReference>
<keyword evidence="13" id="KW-1185">Reference proteome</keyword>
<comment type="subcellular location">
    <subcellularLocation>
        <location evidence="1">Mitochondrion inner membrane</location>
        <topology evidence="1">Multi-pass membrane protein</topology>
    </subcellularLocation>
</comment>
<feature type="repeat" description="Solcar" evidence="10">
    <location>
        <begin position="196"/>
        <end position="296"/>
    </location>
</feature>
<reference evidence="12 13" key="1">
    <citation type="submission" date="2019-12" db="EMBL/GenBank/DDBJ databases">
        <authorList>
            <person name="Alioto T."/>
            <person name="Alioto T."/>
            <person name="Gomez Garrido J."/>
        </authorList>
    </citation>
    <scope>NUCLEOTIDE SEQUENCE [LARGE SCALE GENOMIC DNA]</scope>
</reference>
<keyword evidence="6" id="KW-0999">Mitochondrion inner membrane</keyword>
<feature type="repeat" description="Solcar" evidence="10">
    <location>
        <begin position="309"/>
        <end position="397"/>
    </location>
</feature>
<dbReference type="InterPro" id="IPR045315">
    <property type="entry name" value="Mtm1-like"/>
</dbReference>
<dbReference type="PANTHER" id="PTHR45760">
    <property type="entry name" value="FI19922P1-RELATED"/>
    <property type="match status" value="1"/>
</dbReference>
<dbReference type="GO" id="GO:0005743">
    <property type="term" value="C:mitochondrial inner membrane"/>
    <property type="evidence" value="ECO:0007669"/>
    <property type="project" value="UniProtKB-SubCell"/>
</dbReference>
<keyword evidence="7" id="KW-1133">Transmembrane helix</keyword>
<dbReference type="Gramene" id="OE9A018617T4">
    <property type="protein sequence ID" value="OE9A018617C4"/>
    <property type="gene ID" value="OE9A018617"/>
</dbReference>
<evidence type="ECO:0000256" key="1">
    <source>
        <dbReference type="ARBA" id="ARBA00004448"/>
    </source>
</evidence>
<dbReference type="PROSITE" id="PS50920">
    <property type="entry name" value="SOLCAR"/>
    <property type="match status" value="3"/>
</dbReference>
<dbReference type="SUPFAM" id="SSF103506">
    <property type="entry name" value="Mitochondrial carrier"/>
    <property type="match status" value="1"/>
</dbReference>
<evidence type="ECO:0000313" key="12">
    <source>
        <dbReference type="EMBL" id="CAA3014000.1"/>
    </source>
</evidence>
<name>A0A8S0U930_OLEEU</name>
<evidence type="ECO:0000256" key="10">
    <source>
        <dbReference type="PROSITE-ProRule" id="PRU00282"/>
    </source>
</evidence>